<evidence type="ECO:0000256" key="8">
    <source>
        <dbReference type="SAM" id="SignalP"/>
    </source>
</evidence>
<feature type="chain" id="PRO_5028453189" description="sn-glycerol-3-phosphate-binding periplasmic protein UgpB" evidence="8">
    <location>
        <begin position="25"/>
        <end position="439"/>
    </location>
</feature>
<organism evidence="9">
    <name type="scientific">Desulfatirhabdium butyrativorans</name>
    <dbReference type="NCBI Taxonomy" id="340467"/>
    <lineage>
        <taxon>Bacteria</taxon>
        <taxon>Pseudomonadati</taxon>
        <taxon>Thermodesulfobacteriota</taxon>
        <taxon>Desulfobacteria</taxon>
        <taxon>Desulfobacterales</taxon>
        <taxon>Desulfatirhabdiaceae</taxon>
        <taxon>Desulfatirhabdium</taxon>
    </lineage>
</organism>
<dbReference type="AlphaFoldDB" id="A0A7C4MP08"/>
<reference evidence="9" key="1">
    <citation type="journal article" date="2020" name="mSystems">
        <title>Genome- and Community-Level Interaction Insights into Carbon Utilization and Element Cycling Functions of Hydrothermarchaeota in Hydrothermal Sediment.</title>
        <authorList>
            <person name="Zhou Z."/>
            <person name="Liu Y."/>
            <person name="Xu W."/>
            <person name="Pan J."/>
            <person name="Luo Z.H."/>
            <person name="Li M."/>
        </authorList>
    </citation>
    <scope>NUCLEOTIDE SEQUENCE [LARGE SCALE GENOMIC DNA]</scope>
    <source>
        <strain evidence="9">SpSt-477</strain>
    </source>
</reference>
<evidence type="ECO:0000256" key="1">
    <source>
        <dbReference type="ARBA" id="ARBA00004418"/>
    </source>
</evidence>
<keyword evidence="6 8" id="KW-0732">Signal</keyword>
<dbReference type="GO" id="GO:0042597">
    <property type="term" value="C:periplasmic space"/>
    <property type="evidence" value="ECO:0007669"/>
    <property type="project" value="UniProtKB-SubCell"/>
</dbReference>
<accession>A0A7C4MP08</accession>
<evidence type="ECO:0000313" key="9">
    <source>
        <dbReference type="EMBL" id="HGU32104.1"/>
    </source>
</evidence>
<comment type="subcellular location">
    <subcellularLocation>
        <location evidence="1">Periplasm</location>
    </subcellularLocation>
</comment>
<dbReference type="Pfam" id="PF13416">
    <property type="entry name" value="SBP_bac_8"/>
    <property type="match status" value="1"/>
</dbReference>
<dbReference type="GO" id="GO:0055085">
    <property type="term" value="P:transmembrane transport"/>
    <property type="evidence" value="ECO:0007669"/>
    <property type="project" value="InterPro"/>
</dbReference>
<dbReference type="PANTHER" id="PTHR43649">
    <property type="entry name" value="ARABINOSE-BINDING PROTEIN-RELATED"/>
    <property type="match status" value="1"/>
</dbReference>
<evidence type="ECO:0000256" key="6">
    <source>
        <dbReference type="ARBA" id="ARBA00022729"/>
    </source>
</evidence>
<evidence type="ECO:0000256" key="3">
    <source>
        <dbReference type="ARBA" id="ARBA00011557"/>
    </source>
</evidence>
<name>A0A7C4MP08_9BACT</name>
<keyword evidence="7" id="KW-0574">Periplasm</keyword>
<evidence type="ECO:0000256" key="2">
    <source>
        <dbReference type="ARBA" id="ARBA00008520"/>
    </source>
</evidence>
<dbReference type="CDD" id="cd14748">
    <property type="entry name" value="PBP2_UgpB"/>
    <property type="match status" value="1"/>
</dbReference>
<comment type="similarity">
    <text evidence="2">Belongs to the bacterial solute-binding protein 1 family.</text>
</comment>
<dbReference type="InterPro" id="IPR006059">
    <property type="entry name" value="SBP"/>
</dbReference>
<comment type="subunit">
    <text evidence="3">The complex is composed of two ATP-binding proteins (UgpC), two transmembrane proteins (UgpA and UgpE) and a solute-binding protein (UgpB).</text>
</comment>
<evidence type="ECO:0000256" key="7">
    <source>
        <dbReference type="ARBA" id="ARBA00022764"/>
    </source>
</evidence>
<dbReference type="Gene3D" id="3.40.190.10">
    <property type="entry name" value="Periplasmic binding protein-like II"/>
    <property type="match status" value="2"/>
</dbReference>
<sequence length="439" mass="49753">MRKGSNVVWLVAFCAVLLAPLAVAWADPIEIQLWHAQRGPREETLNKIVDAYNKSQTKFKVVAAHKGSYDETMNAGIAAFRAKKQPHILQVYEVGTQTMMLSGAIYPVVDLMKDTGHKIDWSSYLQPVLSYYVSAKNELQSMPFNSSTPVMYYNKDLFQKAGLDRPPRTWDEVGEYTKKLVASGAKYGMTVAWQTWVMIENYSAIHDIPLATKANGFEGLDTELTINNPMVVNHMNRLKTWLDDKRFVYLEREYKGPEAAFINGDCAILMDSISAIGALKKNVKFNWDAAPLPVEASMANPQNSIIGGASLWVLKGHPKEEYQGVADFLAFMATEDMQILWHKETGYFPITKAAYEKLKAQGYYNQEPLQEVGIKQLMRKDPTPNSRGIRLGSFSQIRDVMNEELEMLWQGKKTAKEALDDAVKRSNELLRQFEKRSKE</sequence>
<comment type="caution">
    <text evidence="9">The sequence shown here is derived from an EMBL/GenBank/DDBJ whole genome shotgun (WGS) entry which is preliminary data.</text>
</comment>
<dbReference type="InterPro" id="IPR050490">
    <property type="entry name" value="Bact_solute-bd_prot1"/>
</dbReference>
<gene>
    <name evidence="9" type="primary">ugpB</name>
    <name evidence="9" type="ORF">ENS29_04525</name>
</gene>
<dbReference type="PROSITE" id="PS01037">
    <property type="entry name" value="SBP_BACTERIAL_1"/>
    <property type="match status" value="1"/>
</dbReference>
<feature type="signal peptide" evidence="8">
    <location>
        <begin position="1"/>
        <end position="24"/>
    </location>
</feature>
<protein>
    <recommendedName>
        <fullName evidence="4">sn-glycerol-3-phosphate-binding periplasmic protein UgpB</fullName>
    </recommendedName>
</protein>
<dbReference type="InterPro" id="IPR006061">
    <property type="entry name" value="SBP_1_CS"/>
</dbReference>
<evidence type="ECO:0000256" key="4">
    <source>
        <dbReference type="ARBA" id="ARBA00017470"/>
    </source>
</evidence>
<evidence type="ECO:0000256" key="5">
    <source>
        <dbReference type="ARBA" id="ARBA00022448"/>
    </source>
</evidence>
<dbReference type="SUPFAM" id="SSF53850">
    <property type="entry name" value="Periplasmic binding protein-like II"/>
    <property type="match status" value="1"/>
</dbReference>
<dbReference type="PANTHER" id="PTHR43649:SF31">
    <property type="entry name" value="SN-GLYCEROL-3-PHOSPHATE-BINDING PERIPLASMIC PROTEIN UGPB"/>
    <property type="match status" value="1"/>
</dbReference>
<dbReference type="NCBIfam" id="NF008211">
    <property type="entry name" value="PRK10974.1"/>
    <property type="match status" value="1"/>
</dbReference>
<dbReference type="EMBL" id="DSUH01000101">
    <property type="protein sequence ID" value="HGU32104.1"/>
    <property type="molecule type" value="Genomic_DNA"/>
</dbReference>
<proteinExistence type="inferred from homology"/>
<keyword evidence="5" id="KW-0813">Transport</keyword>